<organism evidence="1 2">
    <name type="scientific">Tilletiaria anomala (strain ATCC 24038 / CBS 436.72 / UBC 951)</name>
    <dbReference type="NCBI Taxonomy" id="1037660"/>
    <lineage>
        <taxon>Eukaryota</taxon>
        <taxon>Fungi</taxon>
        <taxon>Dikarya</taxon>
        <taxon>Basidiomycota</taxon>
        <taxon>Ustilaginomycotina</taxon>
        <taxon>Exobasidiomycetes</taxon>
        <taxon>Georgefischeriales</taxon>
        <taxon>Tilletiariaceae</taxon>
        <taxon>Tilletiaria</taxon>
    </lineage>
</organism>
<accession>A0A066VZX5</accession>
<dbReference type="HOGENOM" id="CLU_1428915_0_0_1"/>
<gene>
    <name evidence="1" type="ORF">K437DRAFT_143285</name>
</gene>
<dbReference type="Proteomes" id="UP000027361">
    <property type="component" value="Unassembled WGS sequence"/>
</dbReference>
<dbReference type="EMBL" id="JMSN01000055">
    <property type="protein sequence ID" value="KDN44105.1"/>
    <property type="molecule type" value="Genomic_DNA"/>
</dbReference>
<comment type="caution">
    <text evidence="1">The sequence shown here is derived from an EMBL/GenBank/DDBJ whole genome shotgun (WGS) entry which is preliminary data.</text>
</comment>
<name>A0A066VZX5_TILAU</name>
<sequence>MLYNAIQSAHIVDLEFQKHGRMLINTPVVCSQRCCYPRRDLSLVPKQLHGLAASVEQRPVAWLYGVWALGTGVKRTRREEARVEASRLGLAWYSGAAQCTPFCTPGSWSEQVKLRTAQARCGGARIGHGTGEGVRLQHAAGPQRLEGWLESITRGKRSTAAFPLLWIAFDRCDAASCDCRRNKAKLLTVI</sequence>
<evidence type="ECO:0000313" key="2">
    <source>
        <dbReference type="Proteomes" id="UP000027361"/>
    </source>
</evidence>
<reference evidence="1 2" key="1">
    <citation type="submission" date="2014-05" db="EMBL/GenBank/DDBJ databases">
        <title>Draft genome sequence of a rare smut relative, Tilletiaria anomala UBC 951.</title>
        <authorList>
            <consortium name="DOE Joint Genome Institute"/>
            <person name="Toome M."/>
            <person name="Kuo A."/>
            <person name="Henrissat B."/>
            <person name="Lipzen A."/>
            <person name="Tritt A."/>
            <person name="Yoshinaga Y."/>
            <person name="Zane M."/>
            <person name="Barry K."/>
            <person name="Grigoriev I.V."/>
            <person name="Spatafora J.W."/>
            <person name="Aimea M.C."/>
        </authorList>
    </citation>
    <scope>NUCLEOTIDE SEQUENCE [LARGE SCALE GENOMIC DNA]</scope>
    <source>
        <strain evidence="1 2">UBC 951</strain>
    </source>
</reference>
<keyword evidence="2" id="KW-1185">Reference proteome</keyword>
<dbReference type="InParanoid" id="A0A066VZX5"/>
<protein>
    <submittedName>
        <fullName evidence="1">Uncharacterized protein</fullName>
    </submittedName>
</protein>
<dbReference type="RefSeq" id="XP_013242643.1">
    <property type="nucleotide sequence ID" value="XM_013387189.1"/>
</dbReference>
<proteinExistence type="predicted"/>
<dbReference type="GeneID" id="25261560"/>
<dbReference type="AlphaFoldDB" id="A0A066VZX5"/>
<evidence type="ECO:0000313" key="1">
    <source>
        <dbReference type="EMBL" id="KDN44105.1"/>
    </source>
</evidence>